<keyword evidence="2" id="KW-1185">Reference proteome</keyword>
<dbReference type="OrthoDB" id="626916at2"/>
<dbReference type="EMBL" id="LT629701">
    <property type="protein sequence ID" value="SDM16147.1"/>
    <property type="molecule type" value="Genomic_DNA"/>
</dbReference>
<evidence type="ECO:0008006" key="3">
    <source>
        <dbReference type="Google" id="ProtNLM"/>
    </source>
</evidence>
<accession>A0A1G9QZX3</accession>
<reference evidence="1 2" key="1">
    <citation type="submission" date="2016-10" db="EMBL/GenBank/DDBJ databases">
        <authorList>
            <person name="de Groot N.N."/>
        </authorList>
    </citation>
    <scope>NUCLEOTIDE SEQUENCE [LARGE SCALE GENOMIC DNA]</scope>
    <source>
        <strain evidence="1 2">DSM 44149</strain>
    </source>
</reference>
<proteinExistence type="predicted"/>
<evidence type="ECO:0000313" key="2">
    <source>
        <dbReference type="Proteomes" id="UP000183376"/>
    </source>
</evidence>
<dbReference type="RefSeq" id="WP_030431864.1">
    <property type="nucleotide sequence ID" value="NZ_JOEF01000022.1"/>
</dbReference>
<protein>
    <recommendedName>
        <fullName evidence="3">Phage tail protein (Tail_P2_I)</fullName>
    </recommendedName>
</protein>
<dbReference type="STRING" id="211114.SAMN04489726_0094"/>
<organism evidence="1 2">
    <name type="scientific">Allokutzneria albata</name>
    <name type="common">Kibdelosporangium albatum</name>
    <dbReference type="NCBI Taxonomy" id="211114"/>
    <lineage>
        <taxon>Bacteria</taxon>
        <taxon>Bacillati</taxon>
        <taxon>Actinomycetota</taxon>
        <taxon>Actinomycetes</taxon>
        <taxon>Pseudonocardiales</taxon>
        <taxon>Pseudonocardiaceae</taxon>
        <taxon>Allokutzneria</taxon>
    </lineage>
</organism>
<gene>
    <name evidence="1" type="ORF">SAMN04489726_0094</name>
</gene>
<dbReference type="eggNOG" id="COG3292">
    <property type="taxonomic scope" value="Bacteria"/>
</dbReference>
<dbReference type="Proteomes" id="UP000183376">
    <property type="component" value="Chromosome I"/>
</dbReference>
<dbReference type="AlphaFoldDB" id="A0A1G9QZX3"/>
<name>A0A1G9QZX3_ALLAB</name>
<sequence>MSRLYELLPAVHRSKDEELGFPLRELLGVVEEQARLIGADLDQLYDNWFIETCQDWIAPYIGDLVGYRPLEGPGEEGPPGLISALAPRRDIANTIANRRRKGSLALLEQLALDVAAWPARAVEFYRLLGQTQPVRLYSTDAGMNAVRRRRGRLPDLRHGDALDRLSGGRTLHAGLSGPFDELSHTVEVSRASSRRRQGRTNIPNVGVFLWRLRPYSVTDAPANCEERKSATYTFSILGNEIPLMTRPVMKPSTVETARPCEQVSLHIAAEDNVPTYIRRRAFEERTADYYGEGKSLCIWRGDEEEPVPLSAIVPANLSGGGYRPKPGQVAVDPELGRFVFGGRPPDSGVWVTYHHGFSADIGGGEYHRGLDDGDAEIYSVGGDGGRRRIMDAVAQWYREREDKPHAIIEICDNGAYQEQIALDVRAGEKLVLRAAEGKRPVLRLLDWYSNRPDALRISGPECPPDDVDCCSKPEVVLDGLVITGRSVCVSGWLGRVKIRHCTLVPGWSLDQQCEPAFEEEPSLELVDTTACTQIEHSILGTIRVNQNEVSTEPVQVFLSDSVLDATDTHLDALTAPQDCHAHAVFSAARSTVVGRVRTRQIGLVDNSILLGEVCVARRMDGCVRFSWVEPGSRTPRRHECRPESTEDGEVGRLRPRFTSLRYGQPGYAQLALDCSEEVRRGADDGSEMGAFHDLFQPQREDNLRARTDEFTPAGCDAGLFFVS</sequence>
<evidence type="ECO:0000313" key="1">
    <source>
        <dbReference type="EMBL" id="SDM16147.1"/>
    </source>
</evidence>